<evidence type="ECO:0000256" key="1">
    <source>
        <dbReference type="ARBA" id="ARBA00004383"/>
    </source>
</evidence>
<keyword evidence="6" id="KW-0812">Transmembrane</keyword>
<keyword evidence="3" id="KW-0813">Transport</keyword>
<evidence type="ECO:0000256" key="9">
    <source>
        <dbReference type="ARBA" id="ARBA00023136"/>
    </source>
</evidence>
<evidence type="ECO:0000256" key="7">
    <source>
        <dbReference type="ARBA" id="ARBA00022927"/>
    </source>
</evidence>
<evidence type="ECO:0000256" key="2">
    <source>
        <dbReference type="ARBA" id="ARBA00006555"/>
    </source>
</evidence>
<evidence type="ECO:0000259" key="11">
    <source>
        <dbReference type="PROSITE" id="PS52015"/>
    </source>
</evidence>
<keyword evidence="8" id="KW-1133">Transmembrane helix</keyword>
<evidence type="ECO:0000256" key="4">
    <source>
        <dbReference type="ARBA" id="ARBA00022475"/>
    </source>
</evidence>
<feature type="compositionally biased region" description="Gly residues" evidence="10">
    <location>
        <begin position="167"/>
        <end position="178"/>
    </location>
</feature>
<sequence>MSLSLALQEAGAAPPSGARVVLAGLAISLVLHGAALAVFARTEAAPTALVAAGAGGEDLQSFEAIEAAFVDLPPPEVKLAPPQMALPLTAPVIEIPQVVLPDPILLPPEPPKIAPPKVEQPAPPLEVKPEAKPMPKPERAEKPPERQPKAKPAPQRAESRAASRAAGAGGATGAGTGGQAAQANLSAGTEKSLLSRWGATIRARVERRKSYPSAAGRAAGTVTVALTVNRAGALTAASVARSSGHPALDAAALAAVHRAGHFPAAPKELTKPGYSFSLAIKFAR</sequence>
<dbReference type="EMBL" id="JBHUIX010000009">
    <property type="protein sequence ID" value="MFD2174301.1"/>
    <property type="molecule type" value="Genomic_DNA"/>
</dbReference>
<dbReference type="SUPFAM" id="SSF74653">
    <property type="entry name" value="TolA/TonB C-terminal domain"/>
    <property type="match status" value="1"/>
</dbReference>
<dbReference type="NCBIfam" id="TIGR01352">
    <property type="entry name" value="tonB_Cterm"/>
    <property type="match status" value="1"/>
</dbReference>
<evidence type="ECO:0000256" key="6">
    <source>
        <dbReference type="ARBA" id="ARBA00022692"/>
    </source>
</evidence>
<dbReference type="PANTHER" id="PTHR33446:SF2">
    <property type="entry name" value="PROTEIN TONB"/>
    <property type="match status" value="1"/>
</dbReference>
<reference evidence="13" key="1">
    <citation type="journal article" date="2019" name="Int. J. Syst. Evol. Microbiol.">
        <title>The Global Catalogue of Microorganisms (GCM) 10K type strain sequencing project: providing services to taxonomists for standard genome sequencing and annotation.</title>
        <authorList>
            <consortium name="The Broad Institute Genomics Platform"/>
            <consortium name="The Broad Institute Genome Sequencing Center for Infectious Disease"/>
            <person name="Wu L."/>
            <person name="Ma J."/>
        </authorList>
    </citation>
    <scope>NUCLEOTIDE SEQUENCE [LARGE SCALE GENOMIC DNA]</scope>
    <source>
        <strain evidence="13">CCUG 55131</strain>
    </source>
</reference>
<keyword evidence="7" id="KW-0653">Protein transport</keyword>
<dbReference type="PANTHER" id="PTHR33446">
    <property type="entry name" value="PROTEIN TONB-RELATED"/>
    <property type="match status" value="1"/>
</dbReference>
<dbReference type="InterPro" id="IPR006260">
    <property type="entry name" value="TonB/TolA_C"/>
</dbReference>
<accession>A0ABW5A9V2</accession>
<evidence type="ECO:0000256" key="8">
    <source>
        <dbReference type="ARBA" id="ARBA00022989"/>
    </source>
</evidence>
<dbReference type="InterPro" id="IPR037682">
    <property type="entry name" value="TonB_C"/>
</dbReference>
<feature type="domain" description="TonB C-terminal" evidence="11">
    <location>
        <begin position="196"/>
        <end position="284"/>
    </location>
</feature>
<evidence type="ECO:0000256" key="5">
    <source>
        <dbReference type="ARBA" id="ARBA00022519"/>
    </source>
</evidence>
<keyword evidence="13" id="KW-1185">Reference proteome</keyword>
<dbReference type="RefSeq" id="WP_377389646.1">
    <property type="nucleotide sequence ID" value="NZ_JBHUIX010000009.1"/>
</dbReference>
<evidence type="ECO:0000256" key="3">
    <source>
        <dbReference type="ARBA" id="ARBA00022448"/>
    </source>
</evidence>
<dbReference type="Pfam" id="PF03544">
    <property type="entry name" value="TonB_C"/>
    <property type="match status" value="1"/>
</dbReference>
<evidence type="ECO:0000256" key="10">
    <source>
        <dbReference type="SAM" id="MobiDB-lite"/>
    </source>
</evidence>
<comment type="similarity">
    <text evidence="2">Belongs to the TonB family.</text>
</comment>
<evidence type="ECO:0000313" key="13">
    <source>
        <dbReference type="Proteomes" id="UP001597413"/>
    </source>
</evidence>
<gene>
    <name evidence="12" type="ORF">ACFSM0_09385</name>
</gene>
<keyword evidence="4" id="KW-1003">Cell membrane</keyword>
<dbReference type="Gene3D" id="3.30.1150.10">
    <property type="match status" value="1"/>
</dbReference>
<feature type="compositionally biased region" description="Basic and acidic residues" evidence="10">
    <location>
        <begin position="127"/>
        <end position="148"/>
    </location>
</feature>
<comment type="subcellular location">
    <subcellularLocation>
        <location evidence="1">Cell inner membrane</location>
        <topology evidence="1">Single-pass membrane protein</topology>
        <orientation evidence="1">Periplasmic side</orientation>
    </subcellularLocation>
</comment>
<keyword evidence="5" id="KW-0997">Cell inner membrane</keyword>
<dbReference type="InterPro" id="IPR051045">
    <property type="entry name" value="TonB-dependent_transducer"/>
</dbReference>
<evidence type="ECO:0000313" key="12">
    <source>
        <dbReference type="EMBL" id="MFD2174301.1"/>
    </source>
</evidence>
<protein>
    <submittedName>
        <fullName evidence="12">Energy transducer TonB</fullName>
    </submittedName>
</protein>
<feature type="region of interest" description="Disordered" evidence="10">
    <location>
        <begin position="110"/>
        <end position="189"/>
    </location>
</feature>
<dbReference type="PROSITE" id="PS52015">
    <property type="entry name" value="TONB_CTD"/>
    <property type="match status" value="1"/>
</dbReference>
<organism evidence="12 13">
    <name type="scientific">Rhodobacter lacus</name>
    <dbReference type="NCBI Taxonomy" id="1641972"/>
    <lineage>
        <taxon>Bacteria</taxon>
        <taxon>Pseudomonadati</taxon>
        <taxon>Pseudomonadota</taxon>
        <taxon>Alphaproteobacteria</taxon>
        <taxon>Rhodobacterales</taxon>
        <taxon>Rhodobacter group</taxon>
        <taxon>Rhodobacter</taxon>
    </lineage>
</organism>
<proteinExistence type="inferred from homology"/>
<comment type="caution">
    <text evidence="12">The sequence shown here is derived from an EMBL/GenBank/DDBJ whole genome shotgun (WGS) entry which is preliminary data.</text>
</comment>
<dbReference type="Proteomes" id="UP001597413">
    <property type="component" value="Unassembled WGS sequence"/>
</dbReference>
<keyword evidence="9" id="KW-0472">Membrane</keyword>
<name>A0ABW5A9V2_9RHOB</name>